<name>A0ABM7VV02_9ENTR</name>
<evidence type="ECO:0000313" key="2">
    <source>
        <dbReference type="EMBL" id="BDD51005.1"/>
    </source>
</evidence>
<organism evidence="2 3">
    <name type="scientific">Phytobacter diazotrophicus</name>
    <dbReference type="NCBI Taxonomy" id="395631"/>
    <lineage>
        <taxon>Bacteria</taxon>
        <taxon>Pseudomonadati</taxon>
        <taxon>Pseudomonadota</taxon>
        <taxon>Gammaproteobacteria</taxon>
        <taxon>Enterobacterales</taxon>
        <taxon>Enterobacteriaceae</taxon>
        <taxon>Phytobacter</taxon>
    </lineage>
</organism>
<proteinExistence type="predicted"/>
<keyword evidence="3" id="KW-1185">Reference proteome</keyword>
<dbReference type="EMBL" id="AP025334">
    <property type="protein sequence ID" value="BDD51005.1"/>
    <property type="molecule type" value="Genomic_DNA"/>
</dbReference>
<accession>A0ABM7VV02</accession>
<sequence length="71" mass="7956">MNGKKLINQAAKEEMHKSSLKASPQDLKATLLLPVLRRLFDAFIHGHIHCDAAFVIWIVSIGYQHIFAGDT</sequence>
<dbReference type="Proteomes" id="UP001320460">
    <property type="component" value="Chromosome"/>
</dbReference>
<evidence type="ECO:0000313" key="3">
    <source>
        <dbReference type="Proteomes" id="UP001320460"/>
    </source>
</evidence>
<feature type="region of interest" description="Disordered" evidence="1">
    <location>
        <begin position="1"/>
        <end position="21"/>
    </location>
</feature>
<evidence type="ECO:0000256" key="1">
    <source>
        <dbReference type="SAM" id="MobiDB-lite"/>
    </source>
</evidence>
<gene>
    <name evidence="2" type="ORF">PDTA9734_24920</name>
</gene>
<protein>
    <submittedName>
        <fullName evidence="2">Uncharacterized protein</fullName>
    </submittedName>
</protein>
<reference evidence="2 3" key="1">
    <citation type="submission" date="2021-12" db="EMBL/GenBank/DDBJ databases">
        <title>Complete genome sequence of Phytobacter diazotrophicus TA9734.</title>
        <authorList>
            <person name="Kubota H."/>
            <person name="Nakayama Y."/>
            <person name="Ariyoshi T."/>
        </authorList>
    </citation>
    <scope>NUCLEOTIDE SEQUENCE [LARGE SCALE GENOMIC DNA]</scope>
    <source>
        <strain evidence="2 3">TA9734</strain>
    </source>
</reference>